<evidence type="ECO:0000313" key="4">
    <source>
        <dbReference type="Proteomes" id="UP001258017"/>
    </source>
</evidence>
<gene>
    <name evidence="3" type="ORF">KPH14_006658</name>
</gene>
<feature type="region of interest" description="Disordered" evidence="2">
    <location>
        <begin position="162"/>
        <end position="194"/>
    </location>
</feature>
<keyword evidence="4" id="KW-1185">Reference proteome</keyword>
<dbReference type="AlphaFoldDB" id="A0AAD9RQW4"/>
<feature type="coiled-coil region" evidence="1">
    <location>
        <begin position="47"/>
        <end position="92"/>
    </location>
</feature>
<reference evidence="3" key="1">
    <citation type="submission" date="2021-08" db="EMBL/GenBank/DDBJ databases">
        <authorList>
            <person name="Misof B."/>
            <person name="Oliver O."/>
            <person name="Podsiadlowski L."/>
            <person name="Donath A."/>
            <person name="Peters R."/>
            <person name="Mayer C."/>
            <person name="Rust J."/>
            <person name="Gunkel S."/>
            <person name="Lesny P."/>
            <person name="Martin S."/>
            <person name="Oeyen J.P."/>
            <person name="Petersen M."/>
            <person name="Panagiotis P."/>
            <person name="Wilbrandt J."/>
            <person name="Tanja T."/>
        </authorList>
    </citation>
    <scope>NUCLEOTIDE SEQUENCE</scope>
    <source>
        <strain evidence="3">GBR_01_08_01A</strain>
        <tissue evidence="3">Thorax + abdomen</tissue>
    </source>
</reference>
<name>A0AAD9RQW4_9HYME</name>
<sequence>MASNRTTLRPDLQSLLDSFTQLKNVYFALKSFSKIQNEVLQYEKAKSSKMEAEMKKMTITFSSLEEQRRKIIDDLRKEVESLKTALLESRQECDHLRLVYVDRNIEDEQICRLQDELEVVKAKLALEEEKHQEEISKRERQYSEELQKYKIMLDSRYQKQSVKTSKHPAINDTPNQRRTTIKSRKTKQKEKPSFRWPSLDISKTTEAITNYVQEESDINEEIFKVTTRKKKLYCEDKDVIVDV</sequence>
<evidence type="ECO:0000256" key="2">
    <source>
        <dbReference type="SAM" id="MobiDB-lite"/>
    </source>
</evidence>
<reference evidence="3" key="2">
    <citation type="journal article" date="2023" name="Commun. Biol.">
        <title>Intrasexual cuticular hydrocarbon dimorphism in a wasp sheds light on hydrocarbon biosynthesis genes in Hymenoptera.</title>
        <authorList>
            <person name="Moris V.C."/>
            <person name="Podsiadlowski L."/>
            <person name="Martin S."/>
            <person name="Oeyen J.P."/>
            <person name="Donath A."/>
            <person name="Petersen M."/>
            <person name="Wilbrandt J."/>
            <person name="Misof B."/>
            <person name="Liedtke D."/>
            <person name="Thamm M."/>
            <person name="Scheiner R."/>
            <person name="Schmitt T."/>
            <person name="Niehuis O."/>
        </authorList>
    </citation>
    <scope>NUCLEOTIDE SEQUENCE</scope>
    <source>
        <strain evidence="3">GBR_01_08_01A</strain>
    </source>
</reference>
<evidence type="ECO:0000256" key="1">
    <source>
        <dbReference type="SAM" id="Coils"/>
    </source>
</evidence>
<protein>
    <submittedName>
        <fullName evidence="3">Uncharacterized protein</fullName>
    </submittedName>
</protein>
<evidence type="ECO:0000313" key="3">
    <source>
        <dbReference type="EMBL" id="KAK2584247.1"/>
    </source>
</evidence>
<dbReference type="Proteomes" id="UP001258017">
    <property type="component" value="Unassembled WGS sequence"/>
</dbReference>
<dbReference type="EMBL" id="JAIFRP010000026">
    <property type="protein sequence ID" value="KAK2584247.1"/>
    <property type="molecule type" value="Genomic_DNA"/>
</dbReference>
<comment type="caution">
    <text evidence="3">The sequence shown here is derived from an EMBL/GenBank/DDBJ whole genome shotgun (WGS) entry which is preliminary data.</text>
</comment>
<accession>A0AAD9RQW4</accession>
<keyword evidence="1" id="KW-0175">Coiled coil</keyword>
<feature type="compositionally biased region" description="Basic residues" evidence="2">
    <location>
        <begin position="179"/>
        <end position="188"/>
    </location>
</feature>
<proteinExistence type="predicted"/>
<organism evidence="3 4">
    <name type="scientific">Odynerus spinipes</name>
    <dbReference type="NCBI Taxonomy" id="1348599"/>
    <lineage>
        <taxon>Eukaryota</taxon>
        <taxon>Metazoa</taxon>
        <taxon>Ecdysozoa</taxon>
        <taxon>Arthropoda</taxon>
        <taxon>Hexapoda</taxon>
        <taxon>Insecta</taxon>
        <taxon>Pterygota</taxon>
        <taxon>Neoptera</taxon>
        <taxon>Endopterygota</taxon>
        <taxon>Hymenoptera</taxon>
        <taxon>Apocrita</taxon>
        <taxon>Aculeata</taxon>
        <taxon>Vespoidea</taxon>
        <taxon>Vespidae</taxon>
        <taxon>Eumeninae</taxon>
        <taxon>Odynerus</taxon>
    </lineage>
</organism>